<dbReference type="PANTHER" id="PTHR11205">
    <property type="entry name" value="RIBOSOMAL PROTEIN S7"/>
    <property type="match status" value="1"/>
</dbReference>
<sequence>MSQVESAFFCRCSTVADFIRQRHSKTNDYKSQHAQRPEEPSHFPDICTRRLEKALFRLREVWHTTADTMTEWETAPAVAESPEIKLFGKWSTDDVQINDISLQDYIAVKEKYAKYLPHSGGRYAAKRFRKAQCPIVERLTNSMMMHGRNNGKKLMTVRIVKHAFEIIHLLTGENPLQVLVNAIINSGPREDSTRIGRAGTVRRQAVDVSPLRRVNQAIWLLCTGAREAAFRNIKTIAECLADELINAAKGSSNSYAIKKKDELERVAKSNR</sequence>
<dbReference type="FunFam" id="1.10.455.10:FF:000003">
    <property type="entry name" value="40S ribosomal protein S5"/>
    <property type="match status" value="1"/>
</dbReference>
<dbReference type="NCBIfam" id="TIGR01028">
    <property type="entry name" value="uS7_euk_arch"/>
    <property type="match status" value="1"/>
</dbReference>
<dbReference type="InterPro" id="IPR023798">
    <property type="entry name" value="Ribosomal_uS7_dom"/>
</dbReference>
<evidence type="ECO:0000256" key="4">
    <source>
        <dbReference type="ARBA" id="ARBA00044531"/>
    </source>
</evidence>
<dbReference type="CDD" id="cd14867">
    <property type="entry name" value="uS7_Eukaryote"/>
    <property type="match status" value="1"/>
</dbReference>
<comment type="function">
    <text evidence="6">Component of the small ribosomal subunit. The ribosome is a large ribonucleoprotein complex responsible for the synthesis of proteins in the cell. Part of the small subunit (SSU) processome, first precursor of the small eukaryotic ribosomal subunit. During the assembly of the SSU processome in the nucleolus, many ribosome biogenesis factors, an RNA chaperone and ribosomal proteins associate with the nascent pre-rRNA and work in concert to generate RNA folding, modifications, rearrangements and cleavage as well as targeted degradation of pre-ribosomal RNA by the RNA exosome.</text>
</comment>
<dbReference type="InterPro" id="IPR036823">
    <property type="entry name" value="Ribosomal_uS7_dom_sf"/>
</dbReference>
<accession>A0AAQ4NTY1</accession>
<dbReference type="GO" id="GO:0003735">
    <property type="term" value="F:structural constituent of ribosome"/>
    <property type="evidence" value="ECO:0007669"/>
    <property type="project" value="InterPro"/>
</dbReference>
<evidence type="ECO:0000313" key="11">
    <source>
        <dbReference type="Proteomes" id="UP000007635"/>
    </source>
</evidence>
<evidence type="ECO:0000256" key="7">
    <source>
        <dbReference type="ARBA" id="ARBA00046547"/>
    </source>
</evidence>
<dbReference type="Pfam" id="PF00177">
    <property type="entry name" value="Ribosomal_S7"/>
    <property type="match status" value="1"/>
</dbReference>
<keyword evidence="3 8" id="KW-0687">Ribonucleoprotein</keyword>
<dbReference type="InterPro" id="IPR005716">
    <property type="entry name" value="Ribosomal_uS7_euk/arc"/>
</dbReference>
<dbReference type="GO" id="GO:0022626">
    <property type="term" value="C:cytosolic ribosome"/>
    <property type="evidence" value="ECO:0007669"/>
    <property type="project" value="UniProtKB-ARBA"/>
</dbReference>
<dbReference type="GeneTree" id="ENSGT00390000010806"/>
<dbReference type="GO" id="GO:0003723">
    <property type="term" value="F:RNA binding"/>
    <property type="evidence" value="ECO:0007669"/>
    <property type="project" value="InterPro"/>
</dbReference>
<dbReference type="Gene3D" id="1.10.455.10">
    <property type="entry name" value="Ribosomal protein S7 domain"/>
    <property type="match status" value="1"/>
</dbReference>
<comment type="subunit">
    <text evidence="7">Component of the small ribosomal subunit. Part of the small subunit (SSU) processome, composed of more than 70 proteins and the RNA chaperone small nucleolar RNA (snoRNA) U3.</text>
</comment>
<evidence type="ECO:0000256" key="2">
    <source>
        <dbReference type="ARBA" id="ARBA00022980"/>
    </source>
</evidence>
<dbReference type="InterPro" id="IPR020606">
    <property type="entry name" value="Ribosomal_uS7_CS"/>
</dbReference>
<evidence type="ECO:0000313" key="10">
    <source>
        <dbReference type="Ensembl" id="ENSGACP00000030084.1"/>
    </source>
</evidence>
<evidence type="ECO:0000259" key="9">
    <source>
        <dbReference type="Pfam" id="PF00177"/>
    </source>
</evidence>
<name>A0AAQ4NTY1_GASAC</name>
<comment type="similarity">
    <text evidence="1 8">Belongs to the universal ribosomal protein uS7 family.</text>
</comment>
<proteinExistence type="inferred from homology"/>
<dbReference type="NCBIfam" id="NF003106">
    <property type="entry name" value="PRK04027.1"/>
    <property type="match status" value="1"/>
</dbReference>
<reference evidence="10 11" key="1">
    <citation type="journal article" date="2021" name="G3 (Bethesda)">
        <title>Improved contiguity of the threespine stickleback genome using long-read sequencing.</title>
        <authorList>
            <person name="Nath S."/>
            <person name="Shaw D.E."/>
            <person name="White M.A."/>
        </authorList>
    </citation>
    <scope>NUCLEOTIDE SEQUENCE [LARGE SCALE GENOMIC DNA]</scope>
    <source>
        <strain evidence="10 11">Lake Benthic</strain>
    </source>
</reference>
<dbReference type="GO" id="GO:0015935">
    <property type="term" value="C:small ribosomal subunit"/>
    <property type="evidence" value="ECO:0007669"/>
    <property type="project" value="InterPro"/>
</dbReference>
<dbReference type="GO" id="GO:0006412">
    <property type="term" value="P:translation"/>
    <property type="evidence" value="ECO:0007669"/>
    <property type="project" value="InterPro"/>
</dbReference>
<dbReference type="Ensembl" id="ENSGACT00000054045.1">
    <property type="protein sequence ID" value="ENSGACP00000030084.1"/>
    <property type="gene ID" value="ENSGACG00000002835.2"/>
</dbReference>
<evidence type="ECO:0000256" key="3">
    <source>
        <dbReference type="ARBA" id="ARBA00023274"/>
    </source>
</evidence>
<dbReference type="Proteomes" id="UP000007635">
    <property type="component" value="Chromosome X"/>
</dbReference>
<evidence type="ECO:0000256" key="1">
    <source>
        <dbReference type="ARBA" id="ARBA00007151"/>
    </source>
</evidence>
<dbReference type="PROSITE" id="PS00052">
    <property type="entry name" value="RIBOSOMAL_S7"/>
    <property type="match status" value="1"/>
</dbReference>
<organism evidence="10 11">
    <name type="scientific">Gasterosteus aculeatus aculeatus</name>
    <name type="common">three-spined stickleback</name>
    <dbReference type="NCBI Taxonomy" id="481459"/>
    <lineage>
        <taxon>Eukaryota</taxon>
        <taxon>Metazoa</taxon>
        <taxon>Chordata</taxon>
        <taxon>Craniata</taxon>
        <taxon>Vertebrata</taxon>
        <taxon>Euteleostomi</taxon>
        <taxon>Actinopterygii</taxon>
        <taxon>Neopterygii</taxon>
        <taxon>Teleostei</taxon>
        <taxon>Neoteleostei</taxon>
        <taxon>Acanthomorphata</taxon>
        <taxon>Eupercaria</taxon>
        <taxon>Perciformes</taxon>
        <taxon>Cottioidei</taxon>
        <taxon>Gasterosteales</taxon>
        <taxon>Gasterosteidae</taxon>
        <taxon>Gasterosteus</taxon>
    </lineage>
</organism>
<reference evidence="10" key="2">
    <citation type="submission" date="2025-08" db="UniProtKB">
        <authorList>
            <consortium name="Ensembl"/>
        </authorList>
    </citation>
    <scope>IDENTIFICATION</scope>
</reference>
<protein>
    <recommendedName>
        <fullName evidence="4">Small ribosomal subunit protein uS7</fullName>
    </recommendedName>
    <alternativeName>
        <fullName evidence="5">40S ribosomal protein S5</fullName>
    </alternativeName>
</protein>
<feature type="domain" description="Small ribosomal subunit protein uS7" evidence="9">
    <location>
        <begin position="113"/>
        <end position="271"/>
    </location>
</feature>
<dbReference type="InterPro" id="IPR000235">
    <property type="entry name" value="Ribosomal_uS7"/>
</dbReference>
<evidence type="ECO:0000256" key="8">
    <source>
        <dbReference type="RuleBase" id="RU003619"/>
    </source>
</evidence>
<evidence type="ECO:0000256" key="6">
    <source>
        <dbReference type="ARBA" id="ARBA00045441"/>
    </source>
</evidence>
<reference evidence="10" key="3">
    <citation type="submission" date="2025-09" db="UniProtKB">
        <authorList>
            <consortium name="Ensembl"/>
        </authorList>
    </citation>
    <scope>IDENTIFICATION</scope>
</reference>
<dbReference type="AlphaFoldDB" id="A0AAQ4NTY1"/>
<keyword evidence="2 8" id="KW-0689">Ribosomal protein</keyword>
<evidence type="ECO:0000256" key="5">
    <source>
        <dbReference type="ARBA" id="ARBA00044560"/>
    </source>
</evidence>
<keyword evidence="11" id="KW-1185">Reference proteome</keyword>
<dbReference type="SUPFAM" id="SSF47973">
    <property type="entry name" value="Ribosomal protein S7"/>
    <property type="match status" value="1"/>
</dbReference>